<dbReference type="Proteomes" id="UP000001312">
    <property type="component" value="Unassembled WGS sequence"/>
</dbReference>
<dbReference type="EMBL" id="CH476626">
    <property type="protein sequence ID" value="EDO02353.1"/>
    <property type="molecule type" value="Genomic_DNA"/>
</dbReference>
<dbReference type="GeneID" id="5489640"/>
<protein>
    <submittedName>
        <fullName evidence="1">Uncharacterized protein</fullName>
    </submittedName>
</protein>
<dbReference type="AlphaFoldDB" id="A7EHN7"/>
<dbReference type="HOGENOM" id="CLU_3175665_0_0_1"/>
<dbReference type="InParanoid" id="A7EHN7"/>
<gene>
    <name evidence="1" type="ORF">SS1G_04829</name>
</gene>
<sequence>MALLKSDMMYLVSRRVCVTPGNKKTLTCYQYHVTDSVRISKLSTEPY</sequence>
<proteinExistence type="predicted"/>
<dbReference type="KEGG" id="ssl:SS1G_04829"/>
<evidence type="ECO:0000313" key="1">
    <source>
        <dbReference type="EMBL" id="EDO02353.1"/>
    </source>
</evidence>
<evidence type="ECO:0000313" key="2">
    <source>
        <dbReference type="Proteomes" id="UP000001312"/>
    </source>
</evidence>
<organism evidence="1 2">
    <name type="scientific">Sclerotinia sclerotiorum (strain ATCC 18683 / 1980 / Ss-1)</name>
    <name type="common">White mold</name>
    <name type="synonym">Whetzelinia sclerotiorum</name>
    <dbReference type="NCBI Taxonomy" id="665079"/>
    <lineage>
        <taxon>Eukaryota</taxon>
        <taxon>Fungi</taxon>
        <taxon>Dikarya</taxon>
        <taxon>Ascomycota</taxon>
        <taxon>Pezizomycotina</taxon>
        <taxon>Leotiomycetes</taxon>
        <taxon>Helotiales</taxon>
        <taxon>Sclerotiniaceae</taxon>
        <taxon>Sclerotinia</taxon>
    </lineage>
</organism>
<dbReference type="RefSeq" id="XP_001593402.1">
    <property type="nucleotide sequence ID" value="XM_001593352.1"/>
</dbReference>
<keyword evidence="2" id="KW-1185">Reference proteome</keyword>
<reference evidence="2" key="1">
    <citation type="journal article" date="2011" name="PLoS Genet.">
        <title>Genomic analysis of the necrotrophic fungal pathogens Sclerotinia sclerotiorum and Botrytis cinerea.</title>
        <authorList>
            <person name="Amselem J."/>
            <person name="Cuomo C.A."/>
            <person name="van Kan J.A."/>
            <person name="Viaud M."/>
            <person name="Benito E.P."/>
            <person name="Couloux A."/>
            <person name="Coutinho P.M."/>
            <person name="de Vries R.P."/>
            <person name="Dyer P.S."/>
            <person name="Fillinger S."/>
            <person name="Fournier E."/>
            <person name="Gout L."/>
            <person name="Hahn M."/>
            <person name="Kohn L."/>
            <person name="Lapalu N."/>
            <person name="Plummer K.M."/>
            <person name="Pradier J.M."/>
            <person name="Quevillon E."/>
            <person name="Sharon A."/>
            <person name="Simon A."/>
            <person name="ten Have A."/>
            <person name="Tudzynski B."/>
            <person name="Tudzynski P."/>
            <person name="Wincker P."/>
            <person name="Andrew M."/>
            <person name="Anthouard V."/>
            <person name="Beever R.E."/>
            <person name="Beffa R."/>
            <person name="Benoit I."/>
            <person name="Bouzid O."/>
            <person name="Brault B."/>
            <person name="Chen Z."/>
            <person name="Choquer M."/>
            <person name="Collemare J."/>
            <person name="Cotton P."/>
            <person name="Danchin E.G."/>
            <person name="Da Silva C."/>
            <person name="Gautier A."/>
            <person name="Giraud C."/>
            <person name="Giraud T."/>
            <person name="Gonzalez C."/>
            <person name="Grossetete S."/>
            <person name="Guldener U."/>
            <person name="Henrissat B."/>
            <person name="Howlett B.J."/>
            <person name="Kodira C."/>
            <person name="Kretschmer M."/>
            <person name="Lappartient A."/>
            <person name="Leroch M."/>
            <person name="Levis C."/>
            <person name="Mauceli E."/>
            <person name="Neuveglise C."/>
            <person name="Oeser B."/>
            <person name="Pearson M."/>
            <person name="Poulain J."/>
            <person name="Poussereau N."/>
            <person name="Quesneville H."/>
            <person name="Rascle C."/>
            <person name="Schumacher J."/>
            <person name="Segurens B."/>
            <person name="Sexton A."/>
            <person name="Silva E."/>
            <person name="Sirven C."/>
            <person name="Soanes D.M."/>
            <person name="Talbot N.J."/>
            <person name="Templeton M."/>
            <person name="Yandava C."/>
            <person name="Yarden O."/>
            <person name="Zeng Q."/>
            <person name="Rollins J.A."/>
            <person name="Lebrun M.H."/>
            <person name="Dickman M."/>
        </authorList>
    </citation>
    <scope>NUCLEOTIDE SEQUENCE [LARGE SCALE GENOMIC DNA]</scope>
    <source>
        <strain evidence="2">ATCC 18683 / 1980 / Ss-1</strain>
    </source>
</reference>
<name>A7EHN7_SCLS1</name>
<accession>A7EHN7</accession>